<evidence type="ECO:0000256" key="2">
    <source>
        <dbReference type="ARBA" id="ARBA00022857"/>
    </source>
</evidence>
<organism evidence="4 5">
    <name type="scientific">Penicillium thymicola</name>
    <dbReference type="NCBI Taxonomy" id="293382"/>
    <lineage>
        <taxon>Eukaryota</taxon>
        <taxon>Fungi</taxon>
        <taxon>Dikarya</taxon>
        <taxon>Ascomycota</taxon>
        <taxon>Pezizomycotina</taxon>
        <taxon>Eurotiomycetes</taxon>
        <taxon>Eurotiomycetidae</taxon>
        <taxon>Eurotiales</taxon>
        <taxon>Aspergillaceae</taxon>
        <taxon>Penicillium</taxon>
    </lineage>
</organism>
<dbReference type="Gene3D" id="3.40.50.720">
    <property type="entry name" value="NAD(P)-binding Rossmann-like Domain"/>
    <property type="match status" value="1"/>
</dbReference>
<dbReference type="GO" id="GO:0005634">
    <property type="term" value="C:nucleus"/>
    <property type="evidence" value="ECO:0007669"/>
    <property type="project" value="TreeGrafter"/>
</dbReference>
<evidence type="ECO:0000313" key="5">
    <source>
        <dbReference type="Proteomes" id="UP001227192"/>
    </source>
</evidence>
<dbReference type="PANTHER" id="PTHR42748">
    <property type="entry name" value="NITROGEN METABOLITE REPRESSION PROTEIN NMRA FAMILY MEMBER"/>
    <property type="match status" value="1"/>
</dbReference>
<keyword evidence="5" id="KW-1185">Reference proteome</keyword>
<dbReference type="AlphaFoldDB" id="A0AAI9TRP6"/>
<reference evidence="4" key="1">
    <citation type="submission" date="2015-06" db="EMBL/GenBank/DDBJ databases">
        <authorList>
            <person name="Nguyen H."/>
        </authorList>
    </citation>
    <scope>NUCLEOTIDE SEQUENCE</scope>
    <source>
        <strain evidence="4">DAOM 180753</strain>
    </source>
</reference>
<comment type="similarity">
    <text evidence="1">Belongs to the NmrA-type oxidoreductase family.</text>
</comment>
<dbReference type="Pfam" id="PF05368">
    <property type="entry name" value="NmrA"/>
    <property type="match status" value="1"/>
</dbReference>
<dbReference type="InterPro" id="IPR036291">
    <property type="entry name" value="NAD(P)-bd_dom_sf"/>
</dbReference>
<evidence type="ECO:0000259" key="3">
    <source>
        <dbReference type="Pfam" id="PF05368"/>
    </source>
</evidence>
<evidence type="ECO:0000256" key="1">
    <source>
        <dbReference type="ARBA" id="ARBA00006328"/>
    </source>
</evidence>
<reference evidence="4" key="2">
    <citation type="journal article" date="2016" name="Fungal Biol.">
        <title>Ochratoxin A production by Penicillium thymicola.</title>
        <authorList>
            <person name="Nguyen H.D.T."/>
            <person name="McMullin D.R."/>
            <person name="Ponomareva E."/>
            <person name="Riley R."/>
            <person name="Pomraning K.R."/>
            <person name="Baker S.E."/>
            <person name="Seifert K.A."/>
        </authorList>
    </citation>
    <scope>NUCLEOTIDE SEQUENCE</scope>
    <source>
        <strain evidence="4">DAOM 180753</strain>
    </source>
</reference>
<evidence type="ECO:0000313" key="4">
    <source>
        <dbReference type="EMBL" id="KAJ9492173.1"/>
    </source>
</evidence>
<dbReference type="PANTHER" id="PTHR42748:SF31">
    <property type="entry name" value="NMRA-LIKE DOMAIN-CONTAINING PROTEIN-RELATED"/>
    <property type="match status" value="1"/>
</dbReference>
<dbReference type="InterPro" id="IPR008030">
    <property type="entry name" value="NmrA-like"/>
</dbReference>
<dbReference type="Proteomes" id="UP001227192">
    <property type="component" value="Unassembled WGS sequence"/>
</dbReference>
<feature type="domain" description="NmrA-like" evidence="3">
    <location>
        <begin position="3"/>
        <end position="264"/>
    </location>
</feature>
<dbReference type="InterPro" id="IPR051164">
    <property type="entry name" value="NmrA-like_oxidored"/>
</dbReference>
<comment type="caution">
    <text evidence="4">The sequence shown here is derived from an EMBL/GenBank/DDBJ whole genome shotgun (WGS) entry which is preliminary data.</text>
</comment>
<dbReference type="SUPFAM" id="SSF51735">
    <property type="entry name" value="NAD(P)-binding Rossmann-fold domains"/>
    <property type="match status" value="1"/>
</dbReference>
<dbReference type="EMBL" id="LACB01000016">
    <property type="protein sequence ID" value="KAJ9492173.1"/>
    <property type="molecule type" value="Genomic_DNA"/>
</dbReference>
<sequence length="361" mass="39630">MSPTILIVGATGNTGQGVVETLPKLLQSSNALSDHRVIALTRSSKSPVAQRLAKVPGVEVIEKNWVDITSDWLREHQVTRAFIAPHNNTNAFTEESTFHIAALNAGVNYVVRISTTAANVRADSPAYYTRTHWAVEALLGSPEFTNLQWTSLQPNVFSAFYLSSAVEFIKHYRKTGKQGDLKLMASKDAPVGIIDSSEVGVFAAHLLSQEDPSVHNKAKYVLNGPEDVTGQYIVDLVEQYIGTQVEKVSYQDTSFLDQVWEHQYAATNESKNVVFSVKYAPVTAWEGKCSTSTTSKEVLEIAAPKITLNEALKGLLEDLTSRPEQSGVYHDTITTNINIVYHLIILDTVDSLCCIVLTNCG</sequence>
<dbReference type="Gene3D" id="3.90.25.10">
    <property type="entry name" value="UDP-galactose 4-epimerase, domain 1"/>
    <property type="match status" value="1"/>
</dbReference>
<keyword evidence="2" id="KW-0521">NADP</keyword>
<protein>
    <recommendedName>
        <fullName evidence="3">NmrA-like domain-containing protein</fullName>
    </recommendedName>
</protein>
<gene>
    <name evidence="4" type="ORF">VN97_g1053</name>
</gene>
<name>A0AAI9TRP6_PENTH</name>
<accession>A0AAI9TRP6</accession>
<proteinExistence type="inferred from homology"/>